<dbReference type="InterPro" id="IPR001130">
    <property type="entry name" value="TatD-like"/>
</dbReference>
<sequence>MTDFPWKIGVFDAHCHPTDTVASLRSVPGMRARVLTIMATRSQDQSLVAKAADDFSVTSAELQDANTDWSSQHRIIPAFGWHPWFSYQMFFPADHGHATVLAAEQKTAHYLSVLTPRPDDAVLHQLPDPSSFDEFMQQTETYLNRYPLALIGEVGLDKAFRIPEHWLPQHLNARDDSLTPGGREGRKLSPYRVSMEHQKKILKAQLNLAGRLGRAASVHGVQAHGIVYETLAETWKGHERQVISKRDRKKATLTGLHDGGLADDDDQDSTEHISKTFPPRICLHSFSGQAETVKQYLAPSIPCEIFFSFSVTINAWAEQGEGKVETAVKAVPDSQILIESDLHTAGDRMDNYLEQAARKICEVKGWSLQSGVQQLADNWKRFVTGS</sequence>
<dbReference type="InterPro" id="IPR053044">
    <property type="entry name" value="Metallo-hydrolase/TatD-type"/>
</dbReference>
<evidence type="ECO:0000313" key="2">
    <source>
        <dbReference type="Proteomes" id="UP000503462"/>
    </source>
</evidence>
<dbReference type="PANTHER" id="PTHR47345">
    <property type="entry name" value="CUT9-INTERACTING PROTEIN SCN1"/>
    <property type="match status" value="1"/>
</dbReference>
<dbReference type="EMBL" id="CP051142">
    <property type="protein sequence ID" value="QIX01184.1"/>
    <property type="molecule type" value="Genomic_DNA"/>
</dbReference>
<dbReference type="SUPFAM" id="SSF51556">
    <property type="entry name" value="Metallo-dependent hydrolases"/>
    <property type="match status" value="1"/>
</dbReference>
<evidence type="ECO:0008006" key="3">
    <source>
        <dbReference type="Google" id="ProtNLM"/>
    </source>
</evidence>
<accession>A0A6H0Y2E4</accession>
<protein>
    <recommendedName>
        <fullName evidence="3">Metallo-dependent hydrolase</fullName>
    </recommendedName>
</protein>
<keyword evidence="2" id="KW-1185">Reference proteome</keyword>
<dbReference type="AlphaFoldDB" id="A0A6H0Y2E4"/>
<dbReference type="OrthoDB" id="413993at2759"/>
<proteinExistence type="predicted"/>
<evidence type="ECO:0000313" key="1">
    <source>
        <dbReference type="EMBL" id="QIX01184.1"/>
    </source>
</evidence>
<name>A0A6H0Y2E4_9PEZI</name>
<dbReference type="InterPro" id="IPR032466">
    <property type="entry name" value="Metal_Hydrolase"/>
</dbReference>
<dbReference type="Pfam" id="PF01026">
    <property type="entry name" value="TatD_DNase"/>
    <property type="match status" value="1"/>
</dbReference>
<dbReference type="Proteomes" id="UP000503462">
    <property type="component" value="Chromosome 4"/>
</dbReference>
<dbReference type="Gene3D" id="3.20.20.140">
    <property type="entry name" value="Metal-dependent hydrolases"/>
    <property type="match status" value="1"/>
</dbReference>
<dbReference type="GO" id="GO:0016788">
    <property type="term" value="F:hydrolase activity, acting on ester bonds"/>
    <property type="evidence" value="ECO:0007669"/>
    <property type="project" value="InterPro"/>
</dbReference>
<dbReference type="PANTHER" id="PTHR47345:SF1">
    <property type="entry name" value="CUT9-INTERACTING PROTEIN SCN1"/>
    <property type="match status" value="1"/>
</dbReference>
<gene>
    <name evidence="1" type="ORF">AMS68_006701</name>
</gene>
<reference evidence="1 2" key="1">
    <citation type="journal article" date="2016" name="Sci. Rep.">
        <title>Peltaster fructicola genome reveals evolution from an invasive phytopathogen to an ectophytic parasite.</title>
        <authorList>
            <person name="Xu C."/>
            <person name="Chen H."/>
            <person name="Gleason M.L."/>
            <person name="Xu J.R."/>
            <person name="Liu H."/>
            <person name="Zhang R."/>
            <person name="Sun G."/>
        </authorList>
    </citation>
    <scope>NUCLEOTIDE SEQUENCE [LARGE SCALE GENOMIC DNA]</scope>
    <source>
        <strain evidence="1 2">LNHT1506</strain>
    </source>
</reference>
<organism evidence="1 2">
    <name type="scientific">Peltaster fructicola</name>
    <dbReference type="NCBI Taxonomy" id="286661"/>
    <lineage>
        <taxon>Eukaryota</taxon>
        <taxon>Fungi</taxon>
        <taxon>Dikarya</taxon>
        <taxon>Ascomycota</taxon>
        <taxon>Pezizomycotina</taxon>
        <taxon>Dothideomycetes</taxon>
        <taxon>Dothideomycetes incertae sedis</taxon>
        <taxon>Peltaster</taxon>
    </lineage>
</organism>